<dbReference type="SMART" id="SM00849">
    <property type="entry name" value="Lactamase_B"/>
    <property type="match status" value="1"/>
</dbReference>
<dbReference type="Proteomes" id="UP001285921">
    <property type="component" value="Unassembled WGS sequence"/>
</dbReference>
<evidence type="ECO:0000313" key="6">
    <source>
        <dbReference type="Proteomes" id="UP001285921"/>
    </source>
</evidence>
<dbReference type="Pfam" id="PF00753">
    <property type="entry name" value="Lactamase_B"/>
    <property type="match status" value="1"/>
</dbReference>
<dbReference type="SUPFAM" id="SSF56281">
    <property type="entry name" value="Metallo-hydrolase/oxidoreductase"/>
    <property type="match status" value="1"/>
</dbReference>
<evidence type="ECO:0000256" key="1">
    <source>
        <dbReference type="ARBA" id="ARBA00034221"/>
    </source>
</evidence>
<comment type="caution">
    <text evidence="5">The sequence shown here is derived from an EMBL/GenBank/DDBJ whole genome shotgun (WGS) entry which is preliminary data.</text>
</comment>
<organism evidence="5 6">
    <name type="scientific">Paenibacillus glycanilyticus</name>
    <dbReference type="NCBI Taxonomy" id="126569"/>
    <lineage>
        <taxon>Bacteria</taxon>
        <taxon>Bacillati</taxon>
        <taxon>Bacillota</taxon>
        <taxon>Bacilli</taxon>
        <taxon>Bacillales</taxon>
        <taxon>Paenibacillaceae</taxon>
        <taxon>Paenibacillus</taxon>
    </lineage>
</organism>
<comment type="catalytic activity">
    <reaction evidence="1">
        <text>3',5'-cyclic CMP + H2O = CMP + H(+)</text>
        <dbReference type="Rhea" id="RHEA:72675"/>
        <dbReference type="ChEBI" id="CHEBI:15377"/>
        <dbReference type="ChEBI" id="CHEBI:15378"/>
        <dbReference type="ChEBI" id="CHEBI:58003"/>
        <dbReference type="ChEBI" id="CHEBI:60377"/>
    </reaction>
    <physiologicalReaction direction="left-to-right" evidence="1">
        <dbReference type="Rhea" id="RHEA:72676"/>
    </physiologicalReaction>
</comment>
<evidence type="ECO:0000313" key="5">
    <source>
        <dbReference type="EMBL" id="GMK48936.1"/>
    </source>
</evidence>
<accession>A0ABQ6NV20</accession>
<dbReference type="EMBL" id="BTCL01000041">
    <property type="protein sequence ID" value="GMK48936.1"/>
    <property type="molecule type" value="Genomic_DNA"/>
</dbReference>
<gene>
    <name evidence="5" type="ORF">PghCCS26_60660</name>
</gene>
<dbReference type="InterPro" id="IPR001279">
    <property type="entry name" value="Metallo-B-lactamas"/>
</dbReference>
<protein>
    <submittedName>
        <fullName evidence="5">Hydrolase</fullName>
    </submittedName>
</protein>
<proteinExistence type="predicted"/>
<evidence type="ECO:0000256" key="3">
    <source>
        <dbReference type="ARBA" id="ARBA00048505"/>
    </source>
</evidence>
<dbReference type="CDD" id="cd07721">
    <property type="entry name" value="yflN-like_MBL-fold"/>
    <property type="match status" value="1"/>
</dbReference>
<comment type="function">
    <text evidence="2">Counteracts the endogenous Pycsar antiviral defense system. Phosphodiesterase that enables metal-dependent hydrolysis of host cyclic nucleotide Pycsar defense signals such as cCMP and cUMP.</text>
</comment>
<keyword evidence="6" id="KW-1185">Reference proteome</keyword>
<evidence type="ECO:0000259" key="4">
    <source>
        <dbReference type="SMART" id="SM00849"/>
    </source>
</evidence>
<sequence length="245" mass="26607">MQAQLAMLSISAPVMGTIDTVHPVLIRDDHHQILLDTGYPAQLSQLQEAIEAAGGSPDRLTHIILTHQDIDHIGNLPELASGAGIEVWAHPLEKPYIQGDKRLIRFTDEAIASVDRMPDSVPESFRNGLKRMMQNPPKANVDREVSGGELLPLGGGITVINTPGHTPGHISLYHKPSRTLIAGDALMVRDGELYRADPATTLDPLTAQASIAGLLDFDIQTIVCYHGGLYNLRVMERLAELAAQK</sequence>
<reference evidence="5 6" key="1">
    <citation type="submission" date="2023-05" db="EMBL/GenBank/DDBJ databases">
        <title>Draft genome of Paenibacillus sp. CCS26.</title>
        <authorList>
            <person name="Akita H."/>
            <person name="Shinto Y."/>
            <person name="Kimura Z."/>
        </authorList>
    </citation>
    <scope>NUCLEOTIDE SEQUENCE [LARGE SCALE GENOMIC DNA]</scope>
    <source>
        <strain evidence="5 6">CCS26</strain>
    </source>
</reference>
<evidence type="ECO:0000256" key="2">
    <source>
        <dbReference type="ARBA" id="ARBA00034301"/>
    </source>
</evidence>
<comment type="catalytic activity">
    <reaction evidence="3">
        <text>3',5'-cyclic UMP + H2O = UMP + H(+)</text>
        <dbReference type="Rhea" id="RHEA:70575"/>
        <dbReference type="ChEBI" id="CHEBI:15377"/>
        <dbReference type="ChEBI" id="CHEBI:15378"/>
        <dbReference type="ChEBI" id="CHEBI:57865"/>
        <dbReference type="ChEBI" id="CHEBI:184387"/>
    </reaction>
    <physiologicalReaction direction="left-to-right" evidence="3">
        <dbReference type="Rhea" id="RHEA:70576"/>
    </physiologicalReaction>
</comment>
<dbReference type="GO" id="GO:0016787">
    <property type="term" value="F:hydrolase activity"/>
    <property type="evidence" value="ECO:0007669"/>
    <property type="project" value="UniProtKB-KW"/>
</dbReference>
<name>A0ABQ6NV20_9BACL</name>
<dbReference type="PANTHER" id="PTHR42951:SF15">
    <property type="entry name" value="METALLO-BETA-LACTAMASE SUPERFAMILY PROTEIN"/>
    <property type="match status" value="1"/>
</dbReference>
<feature type="domain" description="Metallo-beta-lactamase" evidence="4">
    <location>
        <begin position="20"/>
        <end position="226"/>
    </location>
</feature>
<keyword evidence="5" id="KW-0378">Hydrolase</keyword>
<dbReference type="PANTHER" id="PTHR42951">
    <property type="entry name" value="METALLO-BETA-LACTAMASE DOMAIN-CONTAINING"/>
    <property type="match status" value="1"/>
</dbReference>
<dbReference type="InterPro" id="IPR050855">
    <property type="entry name" value="NDM-1-like"/>
</dbReference>
<dbReference type="Gene3D" id="3.60.15.10">
    <property type="entry name" value="Ribonuclease Z/Hydroxyacylglutathione hydrolase-like"/>
    <property type="match status" value="1"/>
</dbReference>
<dbReference type="RefSeq" id="WP_317982350.1">
    <property type="nucleotide sequence ID" value="NZ_BTCL01000041.1"/>
</dbReference>
<dbReference type="InterPro" id="IPR036866">
    <property type="entry name" value="RibonucZ/Hydroxyglut_hydro"/>
</dbReference>